<keyword evidence="1 7" id="KW-0328">Glycosyltransferase</keyword>
<dbReference type="SUPFAM" id="SSF52418">
    <property type="entry name" value="Nucleoside phosphorylase/phosphoribosyltransferase catalytic domain"/>
    <property type="match status" value="1"/>
</dbReference>
<keyword evidence="4" id="KW-0057">Aromatic amino acid biosynthesis</keyword>
<dbReference type="GO" id="GO:0004048">
    <property type="term" value="F:anthranilate phosphoribosyltransferase activity"/>
    <property type="evidence" value="ECO:0007669"/>
    <property type="project" value="InterPro"/>
</dbReference>
<evidence type="ECO:0000313" key="8">
    <source>
        <dbReference type="Proteomes" id="UP000529783"/>
    </source>
</evidence>
<protein>
    <submittedName>
        <fullName evidence="7">Anthranilate phosphoribosyltransferase</fullName>
    </submittedName>
</protein>
<dbReference type="PANTHER" id="PTHR43285">
    <property type="entry name" value="ANTHRANILATE PHOSPHORIBOSYLTRANSFERASE"/>
    <property type="match status" value="1"/>
</dbReference>
<dbReference type="Proteomes" id="UP000529783">
    <property type="component" value="Unassembled WGS sequence"/>
</dbReference>
<dbReference type="EMBL" id="JACCBA010000001">
    <property type="protein sequence ID" value="NYD51839.1"/>
    <property type="molecule type" value="Genomic_DNA"/>
</dbReference>
<name>A0A7Y9EQ27_9ACTN</name>
<accession>A0A7Y9EQ27</accession>
<sequence length="197" mass="19831">MAAIVVAAAGIPVVKHGGRSSSSACGSADVLEALGVSLALSPAAAARCLTEANICYLFAPNVHSGLRHARPVRRALSVPTVINYIAPLVNPARPRAACVGCSNAYVAPVLAQVLADRGCSALVVRGHDGLDEISTAAPTHVWVVTGNTVTPTTIDAAEFGLPRSAPGDLRSGDAPPTTPPSHAGSSKATPGRSGTPY</sequence>
<dbReference type="InterPro" id="IPR005940">
    <property type="entry name" value="Anthranilate_Pribosyl_Tfrase"/>
</dbReference>
<comment type="caution">
    <text evidence="7">The sequence shown here is derived from an EMBL/GenBank/DDBJ whole genome shotgun (WGS) entry which is preliminary data.</text>
</comment>
<evidence type="ECO:0000256" key="1">
    <source>
        <dbReference type="ARBA" id="ARBA00022676"/>
    </source>
</evidence>
<gene>
    <name evidence="7" type="ORF">BJY14_007822</name>
</gene>
<keyword evidence="2 7" id="KW-0808">Transferase</keyword>
<feature type="domain" description="Glycosyl transferase family 3" evidence="6">
    <location>
        <begin position="1"/>
        <end position="174"/>
    </location>
</feature>
<dbReference type="Gene3D" id="3.40.1030.10">
    <property type="entry name" value="Nucleoside phosphorylase/phosphoribosyltransferase catalytic domain"/>
    <property type="match status" value="1"/>
</dbReference>
<keyword evidence="3" id="KW-0822">Tryptophan biosynthesis</keyword>
<evidence type="ECO:0000256" key="2">
    <source>
        <dbReference type="ARBA" id="ARBA00022679"/>
    </source>
</evidence>
<evidence type="ECO:0000256" key="4">
    <source>
        <dbReference type="ARBA" id="ARBA00023141"/>
    </source>
</evidence>
<evidence type="ECO:0000259" key="6">
    <source>
        <dbReference type="Pfam" id="PF00591"/>
    </source>
</evidence>
<dbReference type="InterPro" id="IPR035902">
    <property type="entry name" value="Nuc_phospho_transferase"/>
</dbReference>
<proteinExistence type="predicted"/>
<dbReference type="PANTHER" id="PTHR43285:SF2">
    <property type="entry name" value="ANTHRANILATE PHOSPHORIBOSYLTRANSFERASE"/>
    <property type="match status" value="1"/>
</dbReference>
<keyword evidence="8" id="KW-1185">Reference proteome</keyword>
<evidence type="ECO:0000256" key="3">
    <source>
        <dbReference type="ARBA" id="ARBA00022822"/>
    </source>
</evidence>
<dbReference type="GO" id="GO:0005829">
    <property type="term" value="C:cytosol"/>
    <property type="evidence" value="ECO:0007669"/>
    <property type="project" value="TreeGrafter"/>
</dbReference>
<keyword evidence="3" id="KW-0028">Amino-acid biosynthesis</keyword>
<evidence type="ECO:0000256" key="5">
    <source>
        <dbReference type="SAM" id="MobiDB-lite"/>
    </source>
</evidence>
<dbReference type="InterPro" id="IPR000312">
    <property type="entry name" value="Glycosyl_Trfase_fam3"/>
</dbReference>
<evidence type="ECO:0000313" key="7">
    <source>
        <dbReference type="EMBL" id="NYD51839.1"/>
    </source>
</evidence>
<feature type="region of interest" description="Disordered" evidence="5">
    <location>
        <begin position="159"/>
        <end position="197"/>
    </location>
</feature>
<dbReference type="NCBIfam" id="TIGR01245">
    <property type="entry name" value="trpD"/>
    <property type="match status" value="1"/>
</dbReference>
<dbReference type="GO" id="GO:0000162">
    <property type="term" value="P:L-tryptophan biosynthetic process"/>
    <property type="evidence" value="ECO:0007669"/>
    <property type="project" value="UniProtKB-KW"/>
</dbReference>
<organism evidence="7 8">
    <name type="scientific">Actinomadura luteofluorescens</name>
    <dbReference type="NCBI Taxonomy" id="46163"/>
    <lineage>
        <taxon>Bacteria</taxon>
        <taxon>Bacillati</taxon>
        <taxon>Actinomycetota</taxon>
        <taxon>Actinomycetes</taxon>
        <taxon>Streptosporangiales</taxon>
        <taxon>Thermomonosporaceae</taxon>
        <taxon>Actinomadura</taxon>
    </lineage>
</organism>
<dbReference type="Pfam" id="PF00591">
    <property type="entry name" value="Glycos_transf_3"/>
    <property type="match status" value="1"/>
</dbReference>
<dbReference type="AlphaFoldDB" id="A0A7Y9EQ27"/>
<dbReference type="RefSeq" id="WP_218905779.1">
    <property type="nucleotide sequence ID" value="NZ_JACCBA010000001.1"/>
</dbReference>
<reference evidence="7 8" key="1">
    <citation type="submission" date="2020-07" db="EMBL/GenBank/DDBJ databases">
        <title>Sequencing the genomes of 1000 actinobacteria strains.</title>
        <authorList>
            <person name="Klenk H.-P."/>
        </authorList>
    </citation>
    <scope>NUCLEOTIDE SEQUENCE [LARGE SCALE GENOMIC DNA]</scope>
    <source>
        <strain evidence="7 8">DSM 40398</strain>
    </source>
</reference>